<dbReference type="OrthoDB" id="1651535at2"/>
<feature type="region of interest" description="Disordered" evidence="1">
    <location>
        <begin position="11"/>
        <end position="40"/>
    </location>
</feature>
<gene>
    <name evidence="2" type="ORF">SAMN02746066_04083</name>
</gene>
<dbReference type="EMBL" id="FRCP01000023">
    <property type="protein sequence ID" value="SHM95624.1"/>
    <property type="molecule type" value="Genomic_DNA"/>
</dbReference>
<reference evidence="2 3" key="1">
    <citation type="submission" date="2016-11" db="EMBL/GenBank/DDBJ databases">
        <authorList>
            <person name="Jaros S."/>
            <person name="Januszkiewicz K."/>
            <person name="Wedrychowicz H."/>
        </authorList>
    </citation>
    <scope>NUCLEOTIDE SEQUENCE [LARGE SCALE GENOMIC DNA]</scope>
    <source>
        <strain evidence="2 3">DSM 15930</strain>
    </source>
</reference>
<dbReference type="RefSeq" id="WP_073290815.1">
    <property type="nucleotide sequence ID" value="NZ_FRCP01000023.1"/>
</dbReference>
<keyword evidence="3" id="KW-1185">Reference proteome</keyword>
<sequence>MFKMPMNLQLFAEGGEGGNGDQNTGNQQNQQQAGQQQNQTAGIDYDKIQAMLDTATAKKENAVLKSYFQQQGMTEEEARQAIEAYKVNKQSQQPDVSKIQAQLQQAQALASQAEIEKLATIEAIGLGIDVKTVPYVLKMADLSTVKGDDGKVNQETLKNALNKVLEDVPALKPTNQGNVGFQIGGNGQQDQQSNNNDNIRKMFGLKPKQ</sequence>
<organism evidence="2 3">
    <name type="scientific">Anaerosporobacter mobilis DSM 15930</name>
    <dbReference type="NCBI Taxonomy" id="1120996"/>
    <lineage>
        <taxon>Bacteria</taxon>
        <taxon>Bacillati</taxon>
        <taxon>Bacillota</taxon>
        <taxon>Clostridia</taxon>
        <taxon>Lachnospirales</taxon>
        <taxon>Lachnospiraceae</taxon>
        <taxon>Anaerosporobacter</taxon>
    </lineage>
</organism>
<feature type="compositionally biased region" description="Low complexity" evidence="1">
    <location>
        <begin position="21"/>
        <end position="40"/>
    </location>
</feature>
<evidence type="ECO:0000313" key="2">
    <source>
        <dbReference type="EMBL" id="SHM95624.1"/>
    </source>
</evidence>
<feature type="compositionally biased region" description="Low complexity" evidence="1">
    <location>
        <begin position="188"/>
        <end position="197"/>
    </location>
</feature>
<dbReference type="STRING" id="1120996.SAMN02746066_04083"/>
<feature type="region of interest" description="Disordered" evidence="1">
    <location>
        <begin position="173"/>
        <end position="209"/>
    </location>
</feature>
<proteinExistence type="predicted"/>
<evidence type="ECO:0008006" key="4">
    <source>
        <dbReference type="Google" id="ProtNLM"/>
    </source>
</evidence>
<evidence type="ECO:0000256" key="1">
    <source>
        <dbReference type="SAM" id="MobiDB-lite"/>
    </source>
</evidence>
<accession>A0A1M7MWR1</accession>
<evidence type="ECO:0000313" key="3">
    <source>
        <dbReference type="Proteomes" id="UP000184038"/>
    </source>
</evidence>
<dbReference type="AlphaFoldDB" id="A0A1M7MWR1"/>
<dbReference type="Proteomes" id="UP000184038">
    <property type="component" value="Unassembled WGS sequence"/>
</dbReference>
<name>A0A1M7MWR1_9FIRM</name>
<protein>
    <recommendedName>
        <fullName evidence="4">Phage minor structural protein GP20</fullName>
    </recommendedName>
</protein>